<evidence type="ECO:0000313" key="3">
    <source>
        <dbReference type="EMBL" id="KAF1813032.1"/>
    </source>
</evidence>
<dbReference type="InterPro" id="IPR016092">
    <property type="entry name" value="ATAP"/>
</dbReference>
<evidence type="ECO:0000256" key="1">
    <source>
        <dbReference type="ARBA" id="ARBA00006718"/>
    </source>
</evidence>
<feature type="region of interest" description="Disordered" evidence="2">
    <location>
        <begin position="161"/>
        <end position="182"/>
    </location>
</feature>
<evidence type="ECO:0000313" key="5">
    <source>
        <dbReference type="RefSeq" id="XP_033534663.1"/>
    </source>
</evidence>
<name>A0A6G1G4V6_9PEZI</name>
<accession>A0A6G1G4V6</accession>
<comment type="similarity">
    <text evidence="1">Belongs to the HesB/IscA family.</text>
</comment>
<dbReference type="SUPFAM" id="SSF89360">
    <property type="entry name" value="HesB-like domain"/>
    <property type="match status" value="1"/>
</dbReference>
<dbReference type="PANTHER" id="PTHR43011">
    <property type="entry name" value="IRON-SULFUR CLUSTER ASSEMBLY 2 HOMOLOG, MITOCHONDRIAL"/>
    <property type="match status" value="1"/>
</dbReference>
<evidence type="ECO:0008006" key="6">
    <source>
        <dbReference type="Google" id="ProtNLM"/>
    </source>
</evidence>
<dbReference type="GO" id="GO:0016226">
    <property type="term" value="P:iron-sulfur cluster assembly"/>
    <property type="evidence" value="ECO:0007669"/>
    <property type="project" value="InterPro"/>
</dbReference>
<proteinExistence type="inferred from homology"/>
<keyword evidence="4" id="KW-1185">Reference proteome</keyword>
<sequence length="237" mass="25511">MATSSYICVSCRQRALSAVKPSQLNSVRRAFSSRTLTFTSATPDPLASRASRCLMRSKEGSLRISSIPSFTLRSQTAVRWLSSGSVYMRSTQTTIGSSQPDTTTPPPSAPDKSIITILPRARERLRAIAKTSDQPIRLRISVLPGGCHGFQYIFTLEDLSSPNSATSPQEEFDPEEDREFGDDADGAKVVVDESSLEVIGGAKVDYAMELIGSQFKVVDIPGASSSCGCGASFDVQE</sequence>
<dbReference type="Proteomes" id="UP000504638">
    <property type="component" value="Unplaced"/>
</dbReference>
<evidence type="ECO:0000313" key="4">
    <source>
        <dbReference type="Proteomes" id="UP000504638"/>
    </source>
</evidence>
<feature type="compositionally biased region" description="Acidic residues" evidence="2">
    <location>
        <begin position="170"/>
        <end position="182"/>
    </location>
</feature>
<dbReference type="AlphaFoldDB" id="A0A6G1G4V6"/>
<protein>
    <recommendedName>
        <fullName evidence="6">FeS cluster biogenesis domain-containing protein</fullName>
    </recommendedName>
</protein>
<reference evidence="5" key="3">
    <citation type="submission" date="2025-04" db="UniProtKB">
        <authorList>
            <consortium name="RefSeq"/>
        </authorList>
    </citation>
    <scope>IDENTIFICATION</scope>
    <source>
        <strain evidence="5">CBS 781.70</strain>
    </source>
</reference>
<dbReference type="GO" id="GO:0051539">
    <property type="term" value="F:4 iron, 4 sulfur cluster binding"/>
    <property type="evidence" value="ECO:0007669"/>
    <property type="project" value="TreeGrafter"/>
</dbReference>
<dbReference type="GO" id="GO:0005739">
    <property type="term" value="C:mitochondrion"/>
    <property type="evidence" value="ECO:0007669"/>
    <property type="project" value="TreeGrafter"/>
</dbReference>
<dbReference type="GO" id="GO:0051537">
    <property type="term" value="F:2 iron, 2 sulfur cluster binding"/>
    <property type="evidence" value="ECO:0007669"/>
    <property type="project" value="TreeGrafter"/>
</dbReference>
<dbReference type="GO" id="GO:0005506">
    <property type="term" value="F:iron ion binding"/>
    <property type="evidence" value="ECO:0007669"/>
    <property type="project" value="TreeGrafter"/>
</dbReference>
<reference evidence="5" key="2">
    <citation type="submission" date="2020-04" db="EMBL/GenBank/DDBJ databases">
        <authorList>
            <consortium name="NCBI Genome Project"/>
        </authorList>
    </citation>
    <scope>NUCLEOTIDE SEQUENCE</scope>
    <source>
        <strain evidence="5">CBS 781.70</strain>
    </source>
</reference>
<gene>
    <name evidence="3 5" type="ORF">P152DRAFT_514028</name>
</gene>
<dbReference type="RefSeq" id="XP_033534663.1">
    <property type="nucleotide sequence ID" value="XM_033682838.1"/>
</dbReference>
<dbReference type="PANTHER" id="PTHR43011:SF1">
    <property type="entry name" value="IRON-SULFUR CLUSTER ASSEMBLY 2 HOMOLOG, MITOCHONDRIAL"/>
    <property type="match status" value="1"/>
</dbReference>
<dbReference type="OrthoDB" id="1938621at2759"/>
<dbReference type="EMBL" id="ML975156">
    <property type="protein sequence ID" value="KAF1813032.1"/>
    <property type="molecule type" value="Genomic_DNA"/>
</dbReference>
<evidence type="ECO:0000256" key="2">
    <source>
        <dbReference type="SAM" id="MobiDB-lite"/>
    </source>
</evidence>
<feature type="region of interest" description="Disordered" evidence="2">
    <location>
        <begin position="92"/>
        <end position="113"/>
    </location>
</feature>
<dbReference type="InterPro" id="IPR035903">
    <property type="entry name" value="HesB-like_dom_sf"/>
</dbReference>
<dbReference type="GeneID" id="54423408"/>
<organism evidence="3">
    <name type="scientific">Eremomyces bilateralis CBS 781.70</name>
    <dbReference type="NCBI Taxonomy" id="1392243"/>
    <lineage>
        <taxon>Eukaryota</taxon>
        <taxon>Fungi</taxon>
        <taxon>Dikarya</taxon>
        <taxon>Ascomycota</taxon>
        <taxon>Pezizomycotina</taxon>
        <taxon>Dothideomycetes</taxon>
        <taxon>Dothideomycetes incertae sedis</taxon>
        <taxon>Eremomycetales</taxon>
        <taxon>Eremomycetaceae</taxon>
        <taxon>Eremomyces</taxon>
    </lineage>
</organism>
<dbReference type="NCBIfam" id="TIGR00049">
    <property type="entry name" value="iron-sulfur cluster assembly accessory protein"/>
    <property type="match status" value="1"/>
</dbReference>
<dbReference type="Gene3D" id="2.60.300.12">
    <property type="entry name" value="HesB-like domain"/>
    <property type="match status" value="1"/>
</dbReference>
<reference evidence="3 5" key="1">
    <citation type="submission" date="2020-01" db="EMBL/GenBank/DDBJ databases">
        <authorList>
            <consortium name="DOE Joint Genome Institute"/>
            <person name="Haridas S."/>
            <person name="Albert R."/>
            <person name="Binder M."/>
            <person name="Bloem J."/>
            <person name="Labutti K."/>
            <person name="Salamov A."/>
            <person name="Andreopoulos B."/>
            <person name="Baker S.E."/>
            <person name="Barry K."/>
            <person name="Bills G."/>
            <person name="Bluhm B.H."/>
            <person name="Cannon C."/>
            <person name="Castanera R."/>
            <person name="Culley D.E."/>
            <person name="Daum C."/>
            <person name="Ezra D."/>
            <person name="Gonzalez J.B."/>
            <person name="Henrissat B."/>
            <person name="Kuo A."/>
            <person name="Liang C."/>
            <person name="Lipzen A."/>
            <person name="Lutzoni F."/>
            <person name="Magnuson J."/>
            <person name="Mondo S."/>
            <person name="Nolan M."/>
            <person name="Ohm R."/>
            <person name="Pangilinan J."/>
            <person name="Park H.-J."/>
            <person name="Ramirez L."/>
            <person name="Alfaro M."/>
            <person name="Sun H."/>
            <person name="Tritt A."/>
            <person name="Yoshinaga Y."/>
            <person name="Zwiers L.-H."/>
            <person name="Turgeon B.G."/>
            <person name="Goodwin S.B."/>
            <person name="Spatafora J.W."/>
            <person name="Crous P.W."/>
            <person name="Grigoriev I.V."/>
        </authorList>
    </citation>
    <scope>NUCLEOTIDE SEQUENCE</scope>
    <source>
        <strain evidence="3 5">CBS 781.70</strain>
    </source>
</reference>